<dbReference type="Gene3D" id="2.60.120.200">
    <property type="match status" value="1"/>
</dbReference>
<dbReference type="Pfam" id="PF17851">
    <property type="entry name" value="GH43_C2"/>
    <property type="match status" value="1"/>
</dbReference>
<organism evidence="2 3">
    <name type="scientific">Bacillus safensis</name>
    <dbReference type="NCBI Taxonomy" id="561879"/>
    <lineage>
        <taxon>Bacteria</taxon>
        <taxon>Bacillati</taxon>
        <taxon>Bacillota</taxon>
        <taxon>Bacilli</taxon>
        <taxon>Bacillales</taxon>
        <taxon>Bacillaceae</taxon>
        <taxon>Bacillus</taxon>
    </lineage>
</organism>
<accession>A0A5S9MA71</accession>
<dbReference type="InterPro" id="IPR041542">
    <property type="entry name" value="GH43_C2"/>
</dbReference>
<evidence type="ECO:0000313" key="2">
    <source>
        <dbReference type="EMBL" id="BBP90023.1"/>
    </source>
</evidence>
<dbReference type="InterPro" id="IPR013320">
    <property type="entry name" value="ConA-like_dom_sf"/>
</dbReference>
<protein>
    <recommendedName>
        <fullName evidence="1">Beta-xylosidase C-terminal Concanavalin A-like domain-containing protein</fullName>
    </recommendedName>
</protein>
<dbReference type="Proteomes" id="UP000464658">
    <property type="component" value="Chromosome"/>
</dbReference>
<gene>
    <name evidence="2" type="ORF">BsIDN1_36410</name>
</gene>
<feature type="domain" description="Beta-xylosidase C-terminal Concanavalin A-like" evidence="1">
    <location>
        <begin position="21"/>
        <end position="79"/>
    </location>
</feature>
<evidence type="ECO:0000259" key="1">
    <source>
        <dbReference type="Pfam" id="PF17851"/>
    </source>
</evidence>
<reference evidence="2 3" key="1">
    <citation type="submission" date="2019-12" db="EMBL/GenBank/DDBJ databases">
        <title>Full genome sequence of a Bacillus safensis strain isolated from commercially available natto in Indonesia.</title>
        <authorList>
            <person name="Yoshida M."/>
            <person name="Uomi M."/>
            <person name="Waturangi D."/>
            <person name="Ekaputri J.J."/>
            <person name="Setiamarga D.H.E."/>
        </authorList>
    </citation>
    <scope>NUCLEOTIDE SEQUENCE [LARGE SCALE GENOMIC DNA]</scope>
    <source>
        <strain evidence="2 3">IDN1</strain>
    </source>
</reference>
<proteinExistence type="predicted"/>
<dbReference type="SUPFAM" id="SSF49899">
    <property type="entry name" value="Concanavalin A-like lectins/glucanases"/>
    <property type="match status" value="1"/>
</dbReference>
<dbReference type="EMBL" id="AP021906">
    <property type="protein sequence ID" value="BBP90023.1"/>
    <property type="molecule type" value="Genomic_DNA"/>
</dbReference>
<sequence length="79" mass="9672">MRLKRQRSKKRFFAPTYHTVDEFKESTLNRHFQTLRIPFTDQIGSLTEKPQHLRLFGRESLTSKFTQAFVARRWQSFYF</sequence>
<evidence type="ECO:0000313" key="3">
    <source>
        <dbReference type="Proteomes" id="UP000464658"/>
    </source>
</evidence>
<name>A0A5S9MA71_BACIA</name>
<dbReference type="AlphaFoldDB" id="A0A5S9MA71"/>